<reference evidence="3" key="2">
    <citation type="submission" date="2019-07" db="EMBL/GenBank/DDBJ databases">
        <authorList>
            <person name="Yang Y."/>
            <person name="Bocs S."/>
            <person name="Baudouin L."/>
        </authorList>
    </citation>
    <scope>NUCLEOTIDE SEQUENCE</scope>
    <source>
        <tissue evidence="3">Spear leaf of Hainan Tall coconut</tissue>
    </source>
</reference>
<feature type="compositionally biased region" description="Pro residues" evidence="1">
    <location>
        <begin position="78"/>
        <end position="89"/>
    </location>
</feature>
<protein>
    <submittedName>
        <fullName evidence="3">Deneddylase UL48</fullName>
    </submittedName>
</protein>
<dbReference type="PANTHER" id="PTHR34364:SF1">
    <property type="entry name" value="WAS_WASL-INTERACTING FAMILY PROTEIN"/>
    <property type="match status" value="1"/>
</dbReference>
<sequence>MSSSSAASTPPPPSAAKKGFIRRIVPLLLAANLGIGVYILTRTSMRQPADKDEKVLSSPVDSTGAPVPDEKKSSAEPPSTPMKVLPPIPENEQGQLFEWILEEVRKVKPHDPAEKKKNDEEKALLKRFIHVKSIPVL</sequence>
<comment type="caution">
    <text evidence="3">The sequence shown here is derived from an EMBL/GenBank/DDBJ whole genome shotgun (WGS) entry which is preliminary data.</text>
</comment>
<keyword evidence="4" id="KW-1185">Reference proteome</keyword>
<dbReference type="AlphaFoldDB" id="A0A8K0ITV2"/>
<feature type="transmembrane region" description="Helical" evidence="2">
    <location>
        <begin position="20"/>
        <end position="41"/>
    </location>
</feature>
<feature type="region of interest" description="Disordered" evidence="1">
    <location>
        <begin position="46"/>
        <end position="89"/>
    </location>
</feature>
<dbReference type="PANTHER" id="PTHR34364">
    <property type="entry name" value="WAS/WASL-INTERACTING FAMILY PROTEIN"/>
    <property type="match status" value="1"/>
</dbReference>
<proteinExistence type="predicted"/>
<dbReference type="EMBL" id="CM017885">
    <property type="protein sequence ID" value="KAG1367559.1"/>
    <property type="molecule type" value="Genomic_DNA"/>
</dbReference>
<accession>A0A8K0ITV2</accession>
<evidence type="ECO:0000256" key="1">
    <source>
        <dbReference type="SAM" id="MobiDB-lite"/>
    </source>
</evidence>
<evidence type="ECO:0000313" key="3">
    <source>
        <dbReference type="EMBL" id="KAG1367559.1"/>
    </source>
</evidence>
<gene>
    <name evidence="3" type="ORF">COCNU_14G000270</name>
</gene>
<organism evidence="3 4">
    <name type="scientific">Cocos nucifera</name>
    <name type="common">Coconut palm</name>
    <dbReference type="NCBI Taxonomy" id="13894"/>
    <lineage>
        <taxon>Eukaryota</taxon>
        <taxon>Viridiplantae</taxon>
        <taxon>Streptophyta</taxon>
        <taxon>Embryophyta</taxon>
        <taxon>Tracheophyta</taxon>
        <taxon>Spermatophyta</taxon>
        <taxon>Magnoliopsida</taxon>
        <taxon>Liliopsida</taxon>
        <taxon>Arecaceae</taxon>
        <taxon>Arecoideae</taxon>
        <taxon>Cocoseae</taxon>
        <taxon>Attaleinae</taxon>
        <taxon>Cocos</taxon>
    </lineage>
</organism>
<reference evidence="3" key="1">
    <citation type="journal article" date="2017" name="Gigascience">
        <title>The genome draft of coconut (Cocos nucifera).</title>
        <authorList>
            <person name="Xiao Y."/>
            <person name="Xu P."/>
            <person name="Fan H."/>
            <person name="Baudouin L."/>
            <person name="Xia W."/>
            <person name="Bocs S."/>
            <person name="Xu J."/>
            <person name="Li Q."/>
            <person name="Guo A."/>
            <person name="Zhou L."/>
            <person name="Li J."/>
            <person name="Wu Y."/>
            <person name="Ma Z."/>
            <person name="Armero A."/>
            <person name="Issali A.E."/>
            <person name="Liu N."/>
            <person name="Peng M."/>
            <person name="Yang Y."/>
        </authorList>
    </citation>
    <scope>NUCLEOTIDE SEQUENCE</scope>
    <source>
        <tissue evidence="3">Spear leaf of Hainan Tall coconut</tissue>
    </source>
</reference>
<dbReference type="OrthoDB" id="1907935at2759"/>
<dbReference type="Proteomes" id="UP000797356">
    <property type="component" value="Chromosome 14"/>
</dbReference>
<evidence type="ECO:0000313" key="4">
    <source>
        <dbReference type="Proteomes" id="UP000797356"/>
    </source>
</evidence>
<keyword evidence="2" id="KW-0472">Membrane</keyword>
<name>A0A8K0ITV2_COCNU</name>
<keyword evidence="2" id="KW-1133">Transmembrane helix</keyword>
<keyword evidence="2" id="KW-0812">Transmembrane</keyword>
<evidence type="ECO:0000256" key="2">
    <source>
        <dbReference type="SAM" id="Phobius"/>
    </source>
</evidence>